<gene>
    <name evidence="1" type="ORF">FA13DRAFT_1789900</name>
</gene>
<dbReference type="EMBL" id="QPFP01000012">
    <property type="protein sequence ID" value="TEB33453.1"/>
    <property type="molecule type" value="Genomic_DNA"/>
</dbReference>
<sequence length="75" mass="8141">MRGLWAQMELLVEEGDVKPLRVEVLPDGLKGIPEGLKRLEEDKVSGVKLVAHPQDTFASISECVNLNAIASPSES</sequence>
<dbReference type="AlphaFoldDB" id="A0A4Y7TH03"/>
<dbReference type="Gene3D" id="3.40.50.720">
    <property type="entry name" value="NAD(P)-binding Rossmann-like Domain"/>
    <property type="match status" value="1"/>
</dbReference>
<proteinExistence type="predicted"/>
<evidence type="ECO:0000313" key="1">
    <source>
        <dbReference type="EMBL" id="TEB33453.1"/>
    </source>
</evidence>
<dbReference type="STRING" id="71717.A0A4Y7TH03"/>
<protein>
    <submittedName>
        <fullName evidence="1">Uncharacterized protein</fullName>
    </submittedName>
</protein>
<name>A0A4Y7TH03_COPMI</name>
<keyword evidence="2" id="KW-1185">Reference proteome</keyword>
<dbReference type="Proteomes" id="UP000298030">
    <property type="component" value="Unassembled WGS sequence"/>
</dbReference>
<evidence type="ECO:0000313" key="2">
    <source>
        <dbReference type="Proteomes" id="UP000298030"/>
    </source>
</evidence>
<dbReference type="OrthoDB" id="3233595at2759"/>
<organism evidence="1 2">
    <name type="scientific">Coprinellus micaceus</name>
    <name type="common">Glistening ink-cap mushroom</name>
    <name type="synonym">Coprinus micaceus</name>
    <dbReference type="NCBI Taxonomy" id="71717"/>
    <lineage>
        <taxon>Eukaryota</taxon>
        <taxon>Fungi</taxon>
        <taxon>Dikarya</taxon>
        <taxon>Basidiomycota</taxon>
        <taxon>Agaricomycotina</taxon>
        <taxon>Agaricomycetes</taxon>
        <taxon>Agaricomycetidae</taxon>
        <taxon>Agaricales</taxon>
        <taxon>Agaricineae</taxon>
        <taxon>Psathyrellaceae</taxon>
        <taxon>Coprinellus</taxon>
    </lineage>
</organism>
<reference evidence="1 2" key="1">
    <citation type="journal article" date="2019" name="Nat. Ecol. Evol.">
        <title>Megaphylogeny resolves global patterns of mushroom evolution.</title>
        <authorList>
            <person name="Varga T."/>
            <person name="Krizsan K."/>
            <person name="Foldi C."/>
            <person name="Dima B."/>
            <person name="Sanchez-Garcia M."/>
            <person name="Sanchez-Ramirez S."/>
            <person name="Szollosi G.J."/>
            <person name="Szarkandi J.G."/>
            <person name="Papp V."/>
            <person name="Albert L."/>
            <person name="Andreopoulos W."/>
            <person name="Angelini C."/>
            <person name="Antonin V."/>
            <person name="Barry K.W."/>
            <person name="Bougher N.L."/>
            <person name="Buchanan P."/>
            <person name="Buyck B."/>
            <person name="Bense V."/>
            <person name="Catcheside P."/>
            <person name="Chovatia M."/>
            <person name="Cooper J."/>
            <person name="Damon W."/>
            <person name="Desjardin D."/>
            <person name="Finy P."/>
            <person name="Geml J."/>
            <person name="Haridas S."/>
            <person name="Hughes K."/>
            <person name="Justo A."/>
            <person name="Karasinski D."/>
            <person name="Kautmanova I."/>
            <person name="Kiss B."/>
            <person name="Kocsube S."/>
            <person name="Kotiranta H."/>
            <person name="LaButti K.M."/>
            <person name="Lechner B.E."/>
            <person name="Liimatainen K."/>
            <person name="Lipzen A."/>
            <person name="Lukacs Z."/>
            <person name="Mihaltcheva S."/>
            <person name="Morgado L.N."/>
            <person name="Niskanen T."/>
            <person name="Noordeloos M.E."/>
            <person name="Ohm R.A."/>
            <person name="Ortiz-Santana B."/>
            <person name="Ovrebo C."/>
            <person name="Racz N."/>
            <person name="Riley R."/>
            <person name="Savchenko A."/>
            <person name="Shiryaev A."/>
            <person name="Soop K."/>
            <person name="Spirin V."/>
            <person name="Szebenyi C."/>
            <person name="Tomsovsky M."/>
            <person name="Tulloss R.E."/>
            <person name="Uehling J."/>
            <person name="Grigoriev I.V."/>
            <person name="Vagvolgyi C."/>
            <person name="Papp T."/>
            <person name="Martin F.M."/>
            <person name="Miettinen O."/>
            <person name="Hibbett D.S."/>
            <person name="Nagy L.G."/>
        </authorList>
    </citation>
    <scope>NUCLEOTIDE SEQUENCE [LARGE SCALE GENOMIC DNA]</scope>
    <source>
        <strain evidence="1 2">FP101781</strain>
    </source>
</reference>
<accession>A0A4Y7TH03</accession>
<dbReference type="Gene3D" id="3.90.180.10">
    <property type="entry name" value="Medium-chain alcohol dehydrogenases, catalytic domain"/>
    <property type="match status" value="1"/>
</dbReference>
<comment type="caution">
    <text evidence="1">The sequence shown here is derived from an EMBL/GenBank/DDBJ whole genome shotgun (WGS) entry which is preliminary data.</text>
</comment>